<dbReference type="KEGG" id="ago:AGOS_AGL238W"/>
<reference evidence="4 5" key="1">
    <citation type="journal article" date="2004" name="Science">
        <title>The Ashbya gossypii genome as a tool for mapping the ancient Saccharomyces cerevisiae genome.</title>
        <authorList>
            <person name="Dietrich F.S."/>
            <person name="Voegeli S."/>
            <person name="Brachat S."/>
            <person name="Lerch A."/>
            <person name="Gates K."/>
            <person name="Steiner S."/>
            <person name="Mohr C."/>
            <person name="Pohlmann R."/>
            <person name="Luedi P."/>
            <person name="Choi S."/>
            <person name="Wing R.A."/>
            <person name="Flavier A."/>
            <person name="Gaffney T.D."/>
            <person name="Philippsen P."/>
        </authorList>
    </citation>
    <scope>NUCLEOTIDE SEQUENCE [LARGE SCALE GENOMIC DNA]</scope>
    <source>
        <strain evidence="5">ATCC 10895 / CBS 109.51 / FGSC 9923 / NRRL Y-1056</strain>
    </source>
</reference>
<reference evidence="5" key="2">
    <citation type="journal article" date="2013" name="G3 (Bethesda)">
        <title>Genomes of Ashbya fungi isolated from insects reveal four mating-type loci, numerous translocations, lack of transposons, and distinct gene duplications.</title>
        <authorList>
            <person name="Dietrich F.S."/>
            <person name="Voegeli S."/>
            <person name="Kuo S."/>
            <person name="Philippsen P."/>
        </authorList>
    </citation>
    <scope>GENOME REANNOTATION</scope>
    <source>
        <strain evidence="5">ATCC 10895 / CBS 109.51 / FGSC 9923 / NRRL Y-1056</strain>
    </source>
</reference>
<dbReference type="Pfam" id="PF05907">
    <property type="entry name" value="CXXC_Zn-b_euk"/>
    <property type="match status" value="1"/>
</dbReference>
<keyword evidence="3" id="KW-0862">Zinc</keyword>
<dbReference type="RefSeq" id="NP_986429.2">
    <property type="nucleotide sequence ID" value="NM_211491.2"/>
</dbReference>
<comment type="similarity">
    <text evidence="1">Belongs to the UPF0587 family.</text>
</comment>
<evidence type="ECO:0000256" key="3">
    <source>
        <dbReference type="ARBA" id="ARBA00022833"/>
    </source>
</evidence>
<protein>
    <submittedName>
        <fullName evidence="4">AGL238Wp</fullName>
    </submittedName>
</protein>
<dbReference type="PANTHER" id="PTHR12857">
    <property type="entry name" value="CXXC MOTIF CONTAINING ZINC BINDING PROTEIN"/>
    <property type="match status" value="1"/>
</dbReference>
<dbReference type="FunCoup" id="Q751E4">
    <property type="interactions" value="592"/>
</dbReference>
<dbReference type="GO" id="GO:0008270">
    <property type="term" value="F:zinc ion binding"/>
    <property type="evidence" value="ECO:0000318"/>
    <property type="project" value="GO_Central"/>
</dbReference>
<evidence type="ECO:0000256" key="2">
    <source>
        <dbReference type="ARBA" id="ARBA00022723"/>
    </source>
</evidence>
<evidence type="ECO:0000313" key="5">
    <source>
        <dbReference type="Proteomes" id="UP000000591"/>
    </source>
</evidence>
<proteinExistence type="inferred from homology"/>
<dbReference type="OrthoDB" id="10248838at2759"/>
<name>Q751E4_EREGS</name>
<dbReference type="eggNOG" id="KOG1296">
    <property type="taxonomic scope" value="Eukaryota"/>
</dbReference>
<dbReference type="EMBL" id="AE016820">
    <property type="protein sequence ID" value="AAS54253.2"/>
    <property type="molecule type" value="Genomic_DNA"/>
</dbReference>
<keyword evidence="2" id="KW-0479">Metal-binding</keyword>
<dbReference type="SUPFAM" id="SSF141678">
    <property type="entry name" value="MAL13P1.257-like"/>
    <property type="match status" value="1"/>
</dbReference>
<evidence type="ECO:0000313" key="4">
    <source>
        <dbReference type="EMBL" id="AAS54253.2"/>
    </source>
</evidence>
<dbReference type="OMA" id="TAHFVWR"/>
<dbReference type="GeneID" id="4622722"/>
<keyword evidence="5" id="KW-1185">Reference proteome</keyword>
<organism evidence="4 5">
    <name type="scientific">Eremothecium gossypii (strain ATCC 10895 / CBS 109.51 / FGSC 9923 / NRRL Y-1056)</name>
    <name type="common">Yeast</name>
    <name type="synonym">Ashbya gossypii</name>
    <dbReference type="NCBI Taxonomy" id="284811"/>
    <lineage>
        <taxon>Eukaryota</taxon>
        <taxon>Fungi</taxon>
        <taxon>Dikarya</taxon>
        <taxon>Ascomycota</taxon>
        <taxon>Saccharomycotina</taxon>
        <taxon>Saccharomycetes</taxon>
        <taxon>Saccharomycetales</taxon>
        <taxon>Saccharomycetaceae</taxon>
        <taxon>Eremothecium</taxon>
    </lineage>
</organism>
<gene>
    <name evidence="4" type="ORF">AGOS_AGL238W</name>
</gene>
<dbReference type="AlphaFoldDB" id="Q751E4"/>
<dbReference type="InterPro" id="IPR008584">
    <property type="entry name" value="CXXC_Zn-binding_euk"/>
</dbReference>
<dbReference type="HOGENOM" id="CLU_114688_0_0_1"/>
<dbReference type="PANTHER" id="PTHR12857:SF0">
    <property type="entry name" value="CXXC MOTIF CONTAINING ZINC BINDING PROTEIN"/>
    <property type="match status" value="1"/>
</dbReference>
<accession>Q751E4</accession>
<dbReference type="Proteomes" id="UP000000591">
    <property type="component" value="Chromosome VII"/>
</dbReference>
<sequence length="186" mass="21010">MLYLVVSARLSDNIKAIYPKDSEESPAEYTFQVVCTNCREPHPAPIRVNRFEKHAKNVARSEASFVMSCKFCGKECSIILERTEEQLYNEADESCSEALARAAMQRKKLGLRNVNTGSAVWLKMDCRGLEVTAYETADTVFVVELSSGSTMECTFEDGEREWFDYDDNAGEEVSIEEVSFQIIKGK</sequence>
<dbReference type="InParanoid" id="Q751E4"/>
<evidence type="ECO:0000256" key="1">
    <source>
        <dbReference type="ARBA" id="ARBA00007818"/>
    </source>
</evidence>